<gene>
    <name evidence="3" type="ORF">THMIRHAM_03110</name>
</gene>
<keyword evidence="1" id="KW-0813">Transport</keyword>
<dbReference type="Gene3D" id="1.10.287.470">
    <property type="entry name" value="Helix hairpin bin"/>
    <property type="match status" value="1"/>
</dbReference>
<evidence type="ECO:0000313" key="3">
    <source>
        <dbReference type="EMBL" id="BCN92526.1"/>
    </source>
</evidence>
<dbReference type="PANTHER" id="PTHR30097:SF4">
    <property type="entry name" value="SLR6042 PROTEIN"/>
    <property type="match status" value="1"/>
</dbReference>
<dbReference type="Proteomes" id="UP001054820">
    <property type="component" value="Chromosome"/>
</dbReference>
<evidence type="ECO:0000256" key="2">
    <source>
        <dbReference type="SAM" id="Coils"/>
    </source>
</evidence>
<dbReference type="InterPro" id="IPR051909">
    <property type="entry name" value="MFP_Cation_Efflux"/>
</dbReference>
<proteinExistence type="predicted"/>
<dbReference type="SUPFAM" id="SSF111369">
    <property type="entry name" value="HlyD-like secretion proteins"/>
    <property type="match status" value="1"/>
</dbReference>
<reference evidence="3" key="1">
    <citation type="journal article" date="2022" name="Arch. Microbiol.">
        <title>Thiomicrorhabdus immobilis sp. nov., a mesophilic sulfur-oxidizing bacterium isolated from sediment of a brackish lake in northern Japan.</title>
        <authorList>
            <person name="Kojima H."/>
            <person name="Mochizuki J."/>
            <person name="Kanda M."/>
            <person name="Watanabe T."/>
            <person name="Fukui M."/>
        </authorList>
    </citation>
    <scope>NUCLEOTIDE SEQUENCE</scope>
    <source>
        <strain evidence="3">Am19</strain>
    </source>
</reference>
<protein>
    <recommendedName>
        <fullName evidence="5">RND efflux pump membrane fusion protein barrel-sandwich domain-containing protein</fullName>
    </recommendedName>
</protein>
<name>A0ABN6CU93_9GAMM</name>
<dbReference type="EMBL" id="AP024202">
    <property type="protein sequence ID" value="BCN92526.1"/>
    <property type="molecule type" value="Genomic_DNA"/>
</dbReference>
<evidence type="ECO:0000313" key="4">
    <source>
        <dbReference type="Proteomes" id="UP001054820"/>
    </source>
</evidence>
<dbReference type="RefSeq" id="WP_237262225.1">
    <property type="nucleotide sequence ID" value="NZ_AP024202.1"/>
</dbReference>
<keyword evidence="2" id="KW-0175">Coiled coil</keyword>
<organism evidence="3 4">
    <name type="scientific">Thiomicrorhabdus immobilis</name>
    <dbReference type="NCBI Taxonomy" id="2791037"/>
    <lineage>
        <taxon>Bacteria</taxon>
        <taxon>Pseudomonadati</taxon>
        <taxon>Pseudomonadota</taxon>
        <taxon>Gammaproteobacteria</taxon>
        <taxon>Thiotrichales</taxon>
        <taxon>Piscirickettsiaceae</taxon>
        <taxon>Thiomicrorhabdus</taxon>
    </lineage>
</organism>
<dbReference type="Gene3D" id="2.40.50.100">
    <property type="match status" value="1"/>
</dbReference>
<evidence type="ECO:0008006" key="5">
    <source>
        <dbReference type="Google" id="ProtNLM"/>
    </source>
</evidence>
<evidence type="ECO:0000256" key="1">
    <source>
        <dbReference type="ARBA" id="ARBA00022448"/>
    </source>
</evidence>
<feature type="coiled-coil region" evidence="2">
    <location>
        <begin position="134"/>
        <end position="188"/>
    </location>
</feature>
<accession>A0ABN6CU93</accession>
<dbReference type="Gene3D" id="2.40.30.170">
    <property type="match status" value="1"/>
</dbReference>
<dbReference type="PANTHER" id="PTHR30097">
    <property type="entry name" value="CATION EFFLUX SYSTEM PROTEIN CUSB"/>
    <property type="match status" value="1"/>
</dbReference>
<keyword evidence="4" id="KW-1185">Reference proteome</keyword>
<sequence length="397" mass="43231">MQTSSQTQAHSARSAAFAKTKAPFSKLVSALTVTLALSASLYLPKVQAETATIPDVTLNAEQMAALSIETQPVEQVASYPSRQYVAQSIVPHNQSYAVTMPIDGQIMELPHFHGSVQQGDVIALVQSPELLKLQSELIATLADLKAQMAALKRAKTLSQSGAVSSKQRQQLEASVQKLLQVKAQQKQNLLYIGMNPSSVEQLENTQKLQSAVFEIKAPVTGEMFDLQAQLGKRLMAQEIVISIAKINPIVIDVDVPVDDRNPLEEGKPVSLVGSEKVGEIAHISEFVDPMTQSIGVHTRFDNADSAIKPGQMFKVQFQFEKTAFKSQMGALTRIDNVPMVFVKQGDKIKAVEVVVLQTQNNQLYFLPRNAAELNAQSLVVVHGTSSLKNSLMAEGEE</sequence>